<dbReference type="PANTHER" id="PTHR12702:SF0">
    <property type="entry name" value="EXOCYST COMPLEX COMPONENT 6"/>
    <property type="match status" value="1"/>
</dbReference>
<dbReference type="Proteomes" id="UP000694865">
    <property type="component" value="Unplaced"/>
</dbReference>
<evidence type="ECO:0000313" key="3">
    <source>
        <dbReference type="RefSeq" id="XP_006813372.1"/>
    </source>
</evidence>
<protein>
    <submittedName>
        <fullName evidence="3">Exocyst complex component 6B-like</fullName>
    </submittedName>
</protein>
<proteinExistence type="predicted"/>
<sequence length="101" mass="11706">MADKWAKLSNVISFTAIVHEESVKSQHEHLLTEIESTNDPLGPTVRAIYDGNEHEKFLDQLDVRIRSHDKDIERMCNFHYHGFTDSIAELLKVRGECEKLK</sequence>
<dbReference type="InterPro" id="IPR048359">
    <property type="entry name" value="EXOC6_Sec15_N"/>
</dbReference>
<dbReference type="PANTHER" id="PTHR12702">
    <property type="entry name" value="SEC15"/>
    <property type="match status" value="1"/>
</dbReference>
<evidence type="ECO:0000259" key="1">
    <source>
        <dbReference type="Pfam" id="PF20651"/>
    </source>
</evidence>
<evidence type="ECO:0000313" key="2">
    <source>
        <dbReference type="Proteomes" id="UP000694865"/>
    </source>
</evidence>
<keyword evidence="2" id="KW-1185">Reference proteome</keyword>
<accession>A0ABM0M031</accession>
<dbReference type="RefSeq" id="XP_006813372.1">
    <property type="nucleotide sequence ID" value="XM_006813309.1"/>
</dbReference>
<organism evidence="2 3">
    <name type="scientific">Saccoglossus kowalevskii</name>
    <name type="common">Acorn worm</name>
    <dbReference type="NCBI Taxonomy" id="10224"/>
    <lineage>
        <taxon>Eukaryota</taxon>
        <taxon>Metazoa</taxon>
        <taxon>Hemichordata</taxon>
        <taxon>Enteropneusta</taxon>
        <taxon>Harrimaniidae</taxon>
        <taxon>Saccoglossus</taxon>
    </lineage>
</organism>
<reference evidence="3" key="1">
    <citation type="submission" date="2025-08" db="UniProtKB">
        <authorList>
            <consortium name="RefSeq"/>
        </authorList>
    </citation>
    <scope>IDENTIFICATION</scope>
    <source>
        <tissue evidence="3">Testes</tissue>
    </source>
</reference>
<dbReference type="Pfam" id="PF20651">
    <property type="entry name" value="EXOC6_Sec15_N"/>
    <property type="match status" value="1"/>
</dbReference>
<name>A0ABM0M031_SACKO</name>
<dbReference type="InterPro" id="IPR007225">
    <property type="entry name" value="EXOC6/Sec15"/>
</dbReference>
<feature type="non-terminal residue" evidence="3">
    <location>
        <position position="101"/>
    </location>
</feature>
<dbReference type="GeneID" id="102807595"/>
<feature type="domain" description="Exocyst complex component EXOC6/Sec15 N-terminal" evidence="1">
    <location>
        <begin position="60"/>
        <end position="101"/>
    </location>
</feature>
<gene>
    <name evidence="3" type="primary">LOC102807595</name>
</gene>